<keyword evidence="5 10" id="KW-0805">Transcription regulation</keyword>
<keyword evidence="15" id="KW-1185">Reference proteome</keyword>
<comment type="subcellular location">
    <subcellularLocation>
        <location evidence="2 10">Nucleus</location>
    </subcellularLocation>
</comment>
<sequence>MERERESDKCLDPQLWHACAGGMVQMPPVHSKVYYFPQGHAEHAQGPVDLPAGRVPALVLCRVAAVRFMADPDTDEVFAKIRLVPVRPNDGPDADDAIGAAAAGAQEDKPASFAKTLTQSDANNGGGFSVPRYCAETIFPRLDYSADPPVQTVLAKDVHGVVWKFRHIYRGTPRRHLLTTGWSTFVNQKKLVAGDSIVFMRTENGDLCVGIRRAKKGGIGGPEFMHHQPPPPGGGNYGGFSMFLRGEEDGSKMMATRGKVRVRVRPEEVVEASNLAVSGQPFEVVYYPRASTPEFCVKAGAVRAAMRTQWCAGMRFKMAFETEDSSRISWFMGTVSAVQVADPIRWPNSPWRLLQVAWDEPDLLQNVKRVSPWLVELVSNMPSIHLSPFSPPRKKLCVPLYPELPMEGQFPTPMFHGSPLGRGVGPMCYFPDGTPAGIQGARHAQFGISLSDLHLNKLQSSLSTHGLHHQLDHGMQPRIAAGLIIGHPATRDDISCLLTIGTPQNKKADVKKAPPQLMLFGKPILTEQQISLGNSAGFPLAAAKKSPSDSNAEKTVSNSDISSPGSNQDGTSSGGVPLCQDNKVLDLGLETGHCKVFMQSEDVGRTLDLSDVGSYEELYQRLADMFGMEKTELMSHVFYRDASGALKHAGDKPFSCVALLLGKNVLTLQQSASSTRLLPLLLLQGGNPTEITGVQLRTRRRGTAAMASEAISQVTEQSPPALAAGDAQIDAVKRLWDVSVL</sequence>
<feature type="compositionally biased region" description="Polar residues" evidence="11">
    <location>
        <begin position="548"/>
        <end position="571"/>
    </location>
</feature>
<dbReference type="Pfam" id="PF02362">
    <property type="entry name" value="B3"/>
    <property type="match status" value="1"/>
</dbReference>
<evidence type="ECO:0000256" key="1">
    <source>
        <dbReference type="ARBA" id="ARBA00003182"/>
    </source>
</evidence>
<comment type="caution">
    <text evidence="14">The sequence shown here is derived from an EMBL/GenBank/DDBJ whole genome shotgun (WGS) entry which is preliminary data.</text>
</comment>
<evidence type="ECO:0000256" key="3">
    <source>
        <dbReference type="ARBA" id="ARBA00007853"/>
    </source>
</evidence>
<evidence type="ECO:0000256" key="2">
    <source>
        <dbReference type="ARBA" id="ARBA00004123"/>
    </source>
</evidence>
<evidence type="ECO:0000256" key="7">
    <source>
        <dbReference type="ARBA" id="ARBA00023163"/>
    </source>
</evidence>
<dbReference type="Pfam" id="PF06507">
    <property type="entry name" value="ARF_AD"/>
    <property type="match status" value="1"/>
</dbReference>
<organism evidence="14 15">
    <name type="scientific">Digitaria exilis</name>
    <dbReference type="NCBI Taxonomy" id="1010633"/>
    <lineage>
        <taxon>Eukaryota</taxon>
        <taxon>Viridiplantae</taxon>
        <taxon>Streptophyta</taxon>
        <taxon>Embryophyta</taxon>
        <taxon>Tracheophyta</taxon>
        <taxon>Spermatophyta</taxon>
        <taxon>Magnoliopsida</taxon>
        <taxon>Liliopsida</taxon>
        <taxon>Poales</taxon>
        <taxon>Poaceae</taxon>
        <taxon>PACMAD clade</taxon>
        <taxon>Panicoideae</taxon>
        <taxon>Panicodae</taxon>
        <taxon>Paniceae</taxon>
        <taxon>Anthephorinae</taxon>
        <taxon>Digitaria</taxon>
    </lineage>
</organism>
<feature type="region of interest" description="Disordered" evidence="11">
    <location>
        <begin position="541"/>
        <end position="575"/>
    </location>
</feature>
<protein>
    <recommendedName>
        <fullName evidence="10">Auxin response factor</fullName>
    </recommendedName>
</protein>
<evidence type="ECO:0000256" key="4">
    <source>
        <dbReference type="ARBA" id="ARBA00011726"/>
    </source>
</evidence>
<keyword evidence="6 10" id="KW-0238">DNA-binding</keyword>
<comment type="subunit">
    <text evidence="4 10">Homodimers and heterodimers.</text>
</comment>
<dbReference type="FunFam" id="2.40.330.10:FF:000001">
    <property type="entry name" value="Auxin response factor"/>
    <property type="match status" value="1"/>
</dbReference>
<evidence type="ECO:0000313" key="15">
    <source>
        <dbReference type="Proteomes" id="UP000636709"/>
    </source>
</evidence>
<evidence type="ECO:0000259" key="13">
    <source>
        <dbReference type="PROSITE" id="PS51745"/>
    </source>
</evidence>
<proteinExistence type="inferred from homology"/>
<name>A0A835AEZ6_9POAL</name>
<dbReference type="PROSITE" id="PS51745">
    <property type="entry name" value="PB1"/>
    <property type="match status" value="1"/>
</dbReference>
<dbReference type="PANTHER" id="PTHR31384">
    <property type="entry name" value="AUXIN RESPONSE FACTOR 4-RELATED"/>
    <property type="match status" value="1"/>
</dbReference>
<keyword evidence="7 10" id="KW-0804">Transcription</keyword>
<dbReference type="SMART" id="SM01019">
    <property type="entry name" value="B3"/>
    <property type="match status" value="1"/>
</dbReference>
<dbReference type="InterPro" id="IPR015300">
    <property type="entry name" value="DNA-bd_pseudobarrel_sf"/>
</dbReference>
<dbReference type="InterPro" id="IPR044835">
    <property type="entry name" value="ARF_plant"/>
</dbReference>
<dbReference type="Gene3D" id="2.40.330.10">
    <property type="entry name" value="DNA-binding pseudobarrel domain"/>
    <property type="match status" value="1"/>
</dbReference>
<evidence type="ECO:0000313" key="14">
    <source>
        <dbReference type="EMBL" id="KAF8658786.1"/>
    </source>
</evidence>
<dbReference type="InterPro" id="IPR053793">
    <property type="entry name" value="PB1-like"/>
</dbReference>
<dbReference type="AlphaFoldDB" id="A0A835AEZ6"/>
<dbReference type="FunFam" id="2.30.30.1040:FF:000002">
    <property type="entry name" value="Auxin response factor"/>
    <property type="match status" value="1"/>
</dbReference>
<dbReference type="GO" id="GO:0003677">
    <property type="term" value="F:DNA binding"/>
    <property type="evidence" value="ECO:0007669"/>
    <property type="project" value="UniProtKB-KW"/>
</dbReference>
<dbReference type="SUPFAM" id="SSF101936">
    <property type="entry name" value="DNA-binding pseudobarrel domain"/>
    <property type="match status" value="1"/>
</dbReference>
<dbReference type="GO" id="GO:0007389">
    <property type="term" value="P:pattern specification process"/>
    <property type="evidence" value="ECO:0007669"/>
    <property type="project" value="UniProtKB-ARBA"/>
</dbReference>
<evidence type="ECO:0000256" key="10">
    <source>
        <dbReference type="RuleBase" id="RU004561"/>
    </source>
</evidence>
<dbReference type="EMBL" id="JACEFO010002479">
    <property type="protein sequence ID" value="KAF8658786.1"/>
    <property type="molecule type" value="Genomic_DNA"/>
</dbReference>
<evidence type="ECO:0000256" key="8">
    <source>
        <dbReference type="ARBA" id="ARBA00023242"/>
    </source>
</evidence>
<dbReference type="InterPro" id="IPR003340">
    <property type="entry name" value="B3_DNA-bd"/>
</dbReference>
<evidence type="ECO:0000256" key="5">
    <source>
        <dbReference type="ARBA" id="ARBA00023015"/>
    </source>
</evidence>
<feature type="domain" description="PB1" evidence="13">
    <location>
        <begin position="591"/>
        <end position="671"/>
    </location>
</feature>
<evidence type="ECO:0000256" key="11">
    <source>
        <dbReference type="SAM" id="MobiDB-lite"/>
    </source>
</evidence>
<dbReference type="GO" id="GO:0048829">
    <property type="term" value="P:root cap development"/>
    <property type="evidence" value="ECO:0007669"/>
    <property type="project" value="UniProtKB-ARBA"/>
</dbReference>
<dbReference type="GO" id="GO:0006355">
    <property type="term" value="P:regulation of DNA-templated transcription"/>
    <property type="evidence" value="ECO:0007669"/>
    <property type="project" value="InterPro"/>
</dbReference>
<evidence type="ECO:0000256" key="9">
    <source>
        <dbReference type="ARBA" id="ARBA00023294"/>
    </source>
</evidence>
<dbReference type="PROSITE" id="PS50863">
    <property type="entry name" value="B3"/>
    <property type="match status" value="1"/>
</dbReference>
<dbReference type="PANTHER" id="PTHR31384:SF160">
    <property type="entry name" value="AUXIN RESPONSE FACTOR 16"/>
    <property type="match status" value="1"/>
</dbReference>
<comment type="similarity">
    <text evidence="3 10">Belongs to the ARF family.</text>
</comment>
<reference evidence="14" key="1">
    <citation type="submission" date="2020-07" db="EMBL/GenBank/DDBJ databases">
        <title>Genome sequence and genetic diversity analysis of an under-domesticated orphan crop, white fonio (Digitaria exilis).</title>
        <authorList>
            <person name="Bennetzen J.L."/>
            <person name="Chen S."/>
            <person name="Ma X."/>
            <person name="Wang X."/>
            <person name="Yssel A.E.J."/>
            <person name="Chaluvadi S.R."/>
            <person name="Johnson M."/>
            <person name="Gangashetty P."/>
            <person name="Hamidou F."/>
            <person name="Sanogo M.D."/>
            <person name="Zwaenepoel A."/>
            <person name="Wallace J."/>
            <person name="Van De Peer Y."/>
            <person name="Van Deynze A."/>
        </authorList>
    </citation>
    <scope>NUCLEOTIDE SEQUENCE</scope>
    <source>
        <tissue evidence="14">Leaves</tissue>
    </source>
</reference>
<dbReference type="Gene3D" id="3.10.20.90">
    <property type="entry name" value="Phosphatidylinositol 3-kinase Catalytic Subunit, Chain A, domain 1"/>
    <property type="match status" value="1"/>
</dbReference>
<accession>A0A835AEZ6</accession>
<keyword evidence="9 10" id="KW-0927">Auxin signaling pathway</keyword>
<evidence type="ECO:0000259" key="12">
    <source>
        <dbReference type="PROSITE" id="PS50863"/>
    </source>
</evidence>
<dbReference type="CDD" id="cd10017">
    <property type="entry name" value="B3_DNA"/>
    <property type="match status" value="1"/>
</dbReference>
<comment type="function">
    <text evidence="1 10">Auxin response factors (ARFs) are transcriptional factors that bind specifically to the DNA sequence 5'-TGTCTC-3' found in the auxin-responsive promoter elements (AuxREs).</text>
</comment>
<dbReference type="GO" id="GO:0051301">
    <property type="term" value="P:cell division"/>
    <property type="evidence" value="ECO:0007669"/>
    <property type="project" value="UniProtKB-ARBA"/>
</dbReference>
<keyword evidence="8 10" id="KW-0539">Nucleus</keyword>
<dbReference type="OrthoDB" id="1906869at2759"/>
<gene>
    <name evidence="14" type="ORF">HU200_059272</name>
</gene>
<dbReference type="Gene3D" id="2.30.30.1040">
    <property type="match status" value="1"/>
</dbReference>
<dbReference type="GO" id="GO:0009734">
    <property type="term" value="P:auxin-activated signaling pathway"/>
    <property type="evidence" value="ECO:0007669"/>
    <property type="project" value="UniProtKB-KW"/>
</dbReference>
<dbReference type="Proteomes" id="UP000636709">
    <property type="component" value="Unassembled WGS sequence"/>
</dbReference>
<dbReference type="InterPro" id="IPR010525">
    <property type="entry name" value="ARF_dom"/>
</dbReference>
<feature type="domain" description="TF-B3" evidence="12">
    <location>
        <begin position="113"/>
        <end position="215"/>
    </location>
</feature>
<dbReference type="GO" id="GO:0005634">
    <property type="term" value="C:nucleus"/>
    <property type="evidence" value="ECO:0007669"/>
    <property type="project" value="UniProtKB-SubCell"/>
</dbReference>
<evidence type="ECO:0000256" key="6">
    <source>
        <dbReference type="ARBA" id="ARBA00023125"/>
    </source>
</evidence>